<evidence type="ECO:0000256" key="13">
    <source>
        <dbReference type="SAM" id="SignalP"/>
    </source>
</evidence>
<evidence type="ECO:0000259" key="15">
    <source>
        <dbReference type="PROSITE" id="PS51761"/>
    </source>
</evidence>
<evidence type="ECO:0000256" key="7">
    <source>
        <dbReference type="ARBA" id="ARBA00023277"/>
    </source>
</evidence>
<evidence type="ECO:0000256" key="1">
    <source>
        <dbReference type="ARBA" id="ARBA00000681"/>
    </source>
</evidence>
<reference evidence="16" key="1">
    <citation type="submission" date="2021-04" db="EMBL/GenBank/DDBJ databases">
        <title>Genome based classification of Actinospica acidithermotolerans sp. nov., an actinobacterium isolated from an Indonesian hot spring.</title>
        <authorList>
            <person name="Kusuma A.B."/>
            <person name="Putra K.E."/>
            <person name="Nafisah S."/>
            <person name="Loh J."/>
            <person name="Nouioui I."/>
            <person name="Goodfellow M."/>
        </authorList>
    </citation>
    <scope>NUCLEOTIDE SEQUENCE</scope>
    <source>
        <strain evidence="16">CSCA 57</strain>
    </source>
</reference>
<dbReference type="AlphaFoldDB" id="A0A941IU88"/>
<evidence type="ECO:0000256" key="2">
    <source>
        <dbReference type="ARBA" id="ARBA00004851"/>
    </source>
</evidence>
<feature type="chain" id="PRO_5037459843" description="Endo-1,4-beta-xylanase" evidence="13">
    <location>
        <begin position="16"/>
        <end position="336"/>
    </location>
</feature>
<keyword evidence="8 10" id="KW-0326">Glycosidase</keyword>
<keyword evidence="9 10" id="KW-0624">Polysaccharide degradation</keyword>
<dbReference type="InterPro" id="IPR033123">
    <property type="entry name" value="GH11_dom"/>
</dbReference>
<evidence type="ECO:0000256" key="4">
    <source>
        <dbReference type="ARBA" id="ARBA00022651"/>
    </source>
</evidence>
<evidence type="ECO:0000256" key="5">
    <source>
        <dbReference type="ARBA" id="ARBA00022729"/>
    </source>
</evidence>
<evidence type="ECO:0000259" key="14">
    <source>
        <dbReference type="PROSITE" id="PS51173"/>
    </source>
</evidence>
<dbReference type="PROSITE" id="PS51173">
    <property type="entry name" value="CBM2"/>
    <property type="match status" value="1"/>
</dbReference>
<sequence length="336" mass="33708">MAAALTLLPGAAANAATSICSSQTGTSGSNYYQMWTNGTGSACMTLNSGTSYSTTWSGVGDFVDGVGWNPGSNKTISFSSSLNASGGTTLVSLYGWSTNPLVEYYVEENYSGSPNTAGTYEGQVTSDGGTYNIYEHQQVNQPSIQGTTTFEQYLAIRTSPTSSGTITTQNFINAWASHGMNLGTLNYQILATEAWGGGSGNDSVSVSTSGTTPPTTSAPTTSTPTTGAPTTPAGGGSGACTATYTPVNSWTGGYQATVTVADSGSAAITGWTVKLTLAGGQTISSLWNGVNSGTSGSISVQNASYNGALSAGGSTTFGYTANGTASTPTGISCSST</sequence>
<evidence type="ECO:0000256" key="9">
    <source>
        <dbReference type="ARBA" id="ARBA00023326"/>
    </source>
</evidence>
<protein>
    <recommendedName>
        <fullName evidence="3 10">Endo-1,4-beta-xylanase</fullName>
        <ecNumber evidence="3 10">3.2.1.8</ecNumber>
    </recommendedName>
</protein>
<evidence type="ECO:0000313" key="17">
    <source>
        <dbReference type="Proteomes" id="UP000675781"/>
    </source>
</evidence>
<keyword evidence="4 10" id="KW-0858">Xylan degradation</keyword>
<name>A0A941IU88_9ACTN</name>
<comment type="caution">
    <text evidence="16">The sequence shown here is derived from an EMBL/GenBank/DDBJ whole genome shotgun (WGS) entry which is preliminary data.</text>
</comment>
<dbReference type="EMBL" id="JAGSOG010000181">
    <property type="protein sequence ID" value="MBR7837103.1"/>
    <property type="molecule type" value="Genomic_DNA"/>
</dbReference>
<dbReference type="Gene3D" id="2.60.120.180">
    <property type="match status" value="1"/>
</dbReference>
<dbReference type="InterPro" id="IPR013320">
    <property type="entry name" value="ConA-like_dom_sf"/>
</dbReference>
<dbReference type="InterPro" id="IPR013319">
    <property type="entry name" value="GH11/12"/>
</dbReference>
<evidence type="ECO:0000256" key="8">
    <source>
        <dbReference type="ARBA" id="ARBA00023295"/>
    </source>
</evidence>
<comment type="pathway">
    <text evidence="2 10 11">Glycan degradation; xylan degradation.</text>
</comment>
<dbReference type="GO" id="GO:0030247">
    <property type="term" value="F:polysaccharide binding"/>
    <property type="evidence" value="ECO:0007669"/>
    <property type="project" value="UniProtKB-UniRule"/>
</dbReference>
<organism evidence="16 17">
    <name type="scientific">Actinospica durhamensis</name>
    <dbReference type="NCBI Taxonomy" id="1508375"/>
    <lineage>
        <taxon>Bacteria</taxon>
        <taxon>Bacillati</taxon>
        <taxon>Actinomycetota</taxon>
        <taxon>Actinomycetes</taxon>
        <taxon>Catenulisporales</taxon>
        <taxon>Actinospicaceae</taxon>
        <taxon>Actinospica</taxon>
    </lineage>
</organism>
<dbReference type="InterPro" id="IPR001137">
    <property type="entry name" value="Glyco_hydro_11"/>
</dbReference>
<dbReference type="PRINTS" id="PR00911">
    <property type="entry name" value="GLHYDRLASE11"/>
</dbReference>
<feature type="domain" description="CBM2" evidence="14">
    <location>
        <begin position="233"/>
        <end position="336"/>
    </location>
</feature>
<accession>A0A941IU88</accession>
<dbReference type="InterPro" id="IPR001919">
    <property type="entry name" value="CBD2"/>
</dbReference>
<dbReference type="PANTHER" id="PTHR46828">
    <property type="entry name" value="ENDO-1,4-BETA-XYLANASE A-RELATED"/>
    <property type="match status" value="1"/>
</dbReference>
<feature type="compositionally biased region" description="Low complexity" evidence="12">
    <location>
        <begin position="207"/>
        <end position="232"/>
    </location>
</feature>
<evidence type="ECO:0000256" key="11">
    <source>
        <dbReference type="RuleBase" id="RU362015"/>
    </source>
</evidence>
<keyword evidence="6 10" id="KW-0378">Hydrolase</keyword>
<proteinExistence type="inferred from homology"/>
<comment type="catalytic activity">
    <reaction evidence="1 10 11">
        <text>Endohydrolysis of (1-&gt;4)-beta-D-xylosidic linkages in xylans.</text>
        <dbReference type="EC" id="3.2.1.8"/>
    </reaction>
</comment>
<feature type="active site" description="Proton donor" evidence="10">
    <location>
        <position position="193"/>
    </location>
</feature>
<evidence type="ECO:0000256" key="10">
    <source>
        <dbReference type="PROSITE-ProRule" id="PRU01097"/>
    </source>
</evidence>
<dbReference type="Pfam" id="PF00553">
    <property type="entry name" value="CBM_2"/>
    <property type="match status" value="1"/>
</dbReference>
<dbReference type="SUPFAM" id="SSF49384">
    <property type="entry name" value="Carbohydrate-binding domain"/>
    <property type="match status" value="1"/>
</dbReference>
<keyword evidence="7 10" id="KW-0119">Carbohydrate metabolism</keyword>
<dbReference type="InterPro" id="IPR008965">
    <property type="entry name" value="CBM2/CBM3_carb-bd_dom_sf"/>
</dbReference>
<dbReference type="Proteomes" id="UP000675781">
    <property type="component" value="Unassembled WGS sequence"/>
</dbReference>
<dbReference type="PROSITE" id="PS51761">
    <property type="entry name" value="GH11_3"/>
    <property type="match status" value="1"/>
</dbReference>
<dbReference type="InterPro" id="IPR012291">
    <property type="entry name" value="CBM2_carb-bd_dom_sf"/>
</dbReference>
<dbReference type="EC" id="3.2.1.8" evidence="3 10"/>
<evidence type="ECO:0000256" key="3">
    <source>
        <dbReference type="ARBA" id="ARBA00012590"/>
    </source>
</evidence>
<dbReference type="Pfam" id="PF00457">
    <property type="entry name" value="Glyco_hydro_11"/>
    <property type="match status" value="1"/>
</dbReference>
<feature type="active site" description="Nucleophile" evidence="10">
    <location>
        <position position="103"/>
    </location>
</feature>
<comment type="similarity">
    <text evidence="10 11">Belongs to the glycosyl hydrolase 11 (cellulase G) family.</text>
</comment>
<keyword evidence="17" id="KW-1185">Reference proteome</keyword>
<dbReference type="SUPFAM" id="SSF49899">
    <property type="entry name" value="Concanavalin A-like lectins/glucanases"/>
    <property type="match status" value="1"/>
</dbReference>
<evidence type="ECO:0000313" key="16">
    <source>
        <dbReference type="EMBL" id="MBR7837103.1"/>
    </source>
</evidence>
<feature type="signal peptide" evidence="13">
    <location>
        <begin position="1"/>
        <end position="15"/>
    </location>
</feature>
<gene>
    <name evidence="16" type="ORF">KDL01_27750</name>
</gene>
<dbReference type="GO" id="GO:0045493">
    <property type="term" value="P:xylan catabolic process"/>
    <property type="evidence" value="ECO:0007669"/>
    <property type="project" value="UniProtKB-UniRule"/>
</dbReference>
<keyword evidence="5 13" id="KW-0732">Signal</keyword>
<evidence type="ECO:0000256" key="12">
    <source>
        <dbReference type="SAM" id="MobiDB-lite"/>
    </source>
</evidence>
<dbReference type="PANTHER" id="PTHR46828:SF4">
    <property type="entry name" value="ENDO-1,4-BETA-XYLANASE"/>
    <property type="match status" value="1"/>
</dbReference>
<feature type="domain" description="GH11" evidence="15">
    <location>
        <begin position="18"/>
        <end position="206"/>
    </location>
</feature>
<dbReference type="SMART" id="SM00637">
    <property type="entry name" value="CBD_II"/>
    <property type="match status" value="1"/>
</dbReference>
<feature type="region of interest" description="Disordered" evidence="12">
    <location>
        <begin position="198"/>
        <end position="237"/>
    </location>
</feature>
<dbReference type="GO" id="GO:0031176">
    <property type="term" value="F:endo-1,4-beta-xylanase activity"/>
    <property type="evidence" value="ECO:0007669"/>
    <property type="project" value="UniProtKB-UniRule"/>
</dbReference>
<dbReference type="Gene3D" id="2.60.40.290">
    <property type="match status" value="1"/>
</dbReference>
<evidence type="ECO:0000256" key="6">
    <source>
        <dbReference type="ARBA" id="ARBA00022801"/>
    </source>
</evidence>